<evidence type="ECO:0000259" key="12">
    <source>
        <dbReference type="Pfam" id="PF06415"/>
    </source>
</evidence>
<reference evidence="14" key="1">
    <citation type="submission" date="2017-09" db="EMBL/GenBank/DDBJ databases">
        <title>Depth-based differentiation of microbial function through sediment-hosted aquifers and enrichment of novel symbionts in the deep terrestrial subsurface.</title>
        <authorList>
            <person name="Probst A.J."/>
            <person name="Ladd B."/>
            <person name="Jarett J.K."/>
            <person name="Geller-Mcgrath D.E."/>
            <person name="Sieber C.M.K."/>
            <person name="Emerson J.B."/>
            <person name="Anantharaman K."/>
            <person name="Thomas B.C."/>
            <person name="Malmstrom R."/>
            <person name="Stieglmeier M."/>
            <person name="Klingl A."/>
            <person name="Woyke T."/>
            <person name="Ryan C.M."/>
            <person name="Banfield J.F."/>
        </authorList>
    </citation>
    <scope>NUCLEOTIDE SEQUENCE [LARGE SCALE GENOMIC DNA]</scope>
</reference>
<evidence type="ECO:0000256" key="8">
    <source>
        <dbReference type="ARBA" id="ARBA00023211"/>
    </source>
</evidence>
<dbReference type="PANTHER" id="PTHR31637:SF0">
    <property type="entry name" value="2,3-BISPHOSPHOGLYCERATE-INDEPENDENT PHOSPHOGLYCERATE MUTASE"/>
    <property type="match status" value="1"/>
</dbReference>
<evidence type="ECO:0000256" key="9">
    <source>
        <dbReference type="ARBA" id="ARBA00023235"/>
    </source>
</evidence>
<evidence type="ECO:0000256" key="5">
    <source>
        <dbReference type="ARBA" id="ARBA00008819"/>
    </source>
</evidence>
<comment type="cofactor">
    <cofactor evidence="2">
        <name>Mn(2+)</name>
        <dbReference type="ChEBI" id="CHEBI:29035"/>
    </cofactor>
</comment>
<dbReference type="GO" id="GO:0006096">
    <property type="term" value="P:glycolytic process"/>
    <property type="evidence" value="ECO:0007669"/>
    <property type="project" value="UniProtKB-UniRule"/>
</dbReference>
<keyword evidence="6" id="KW-0479">Metal-binding</keyword>
<dbReference type="EMBL" id="PFBW01000230">
    <property type="protein sequence ID" value="PIR76870.1"/>
    <property type="molecule type" value="Genomic_DNA"/>
</dbReference>
<dbReference type="PANTHER" id="PTHR31637">
    <property type="entry name" value="2,3-BISPHOSPHOGLYCERATE-INDEPENDENT PHOSPHOGLYCERATE MUTASE"/>
    <property type="match status" value="1"/>
</dbReference>
<dbReference type="FunFam" id="3.40.1450.10:FF:000002">
    <property type="entry name" value="2,3-bisphosphoglycerate-independent phosphoglycerate mutase"/>
    <property type="match status" value="1"/>
</dbReference>
<evidence type="ECO:0000256" key="3">
    <source>
        <dbReference type="ARBA" id="ARBA00002315"/>
    </source>
</evidence>
<keyword evidence="7" id="KW-0324">Glycolysis</keyword>
<accession>A0A2M6P0E6</accession>
<sequence length="403" mass="45068">IGLLTDGNSAHARPEHIYALLEYFRKKKCKHVYLHLFTDGRDSPPHSAITYIHELRAHMKNGETIASICGRFYAMDRNKIWERTQQAYEMLVCGKGKAEAESAEEAISQAYNRGETDEYVLPTVITKNGKPIAQINDNDAVYFFNARSDRARQITKAFVQKDFQKSNPGAFKRKKFPKNIRFVAMTDFGPDLPGMFTAFPSPDIVNSLPCVIPKTYKQLYISETEKYAHVTYFINGGYADPICGEERMLVSSGTVRNFKDYPAMHAKEIVTVILEKIRKNGYNFVAVNFPNADMVGHTGNFSAAKKAIRALDKQVKRLVDAIIGMNGQVLITADHGNAEVMIHPKTGEVMTEHTTDLIPCIVVGKAYKGKKIKNGELSDVAPTILCMMGIKKPKEMTGTSLLT</sequence>
<dbReference type="CDD" id="cd16010">
    <property type="entry name" value="iPGM"/>
    <property type="match status" value="1"/>
</dbReference>
<dbReference type="GO" id="GO:0030145">
    <property type="term" value="F:manganese ion binding"/>
    <property type="evidence" value="ECO:0007669"/>
    <property type="project" value="InterPro"/>
</dbReference>
<dbReference type="Pfam" id="PF01676">
    <property type="entry name" value="Metalloenzyme"/>
    <property type="match status" value="1"/>
</dbReference>
<dbReference type="Gene3D" id="3.40.1450.10">
    <property type="entry name" value="BPG-independent phosphoglycerate mutase, domain B"/>
    <property type="match status" value="1"/>
</dbReference>
<dbReference type="Proteomes" id="UP000228528">
    <property type="component" value="Unassembled WGS sequence"/>
</dbReference>
<feature type="domain" description="BPG-independent PGAM N-terminal" evidence="12">
    <location>
        <begin position="1"/>
        <end position="188"/>
    </location>
</feature>
<protein>
    <recommendedName>
        <fullName evidence="10">2,3-bisphosphoglycerate-independent phosphoglycerate mutase</fullName>
        <ecNumber evidence="10">5.4.2.12</ecNumber>
    </recommendedName>
</protein>
<proteinExistence type="inferred from homology"/>
<evidence type="ECO:0000259" key="11">
    <source>
        <dbReference type="Pfam" id="PF01676"/>
    </source>
</evidence>
<dbReference type="InterPro" id="IPR017850">
    <property type="entry name" value="Alkaline_phosphatase_core_sf"/>
</dbReference>
<feature type="non-terminal residue" evidence="13">
    <location>
        <position position="1"/>
    </location>
</feature>
<dbReference type="InterPro" id="IPR011258">
    <property type="entry name" value="BPG-indep_PGM_N"/>
</dbReference>
<dbReference type="SUPFAM" id="SSF64158">
    <property type="entry name" value="2,3-Bisphosphoglycerate-independent phosphoglycerate mutase, substrate-binding domain"/>
    <property type="match status" value="1"/>
</dbReference>
<comment type="caution">
    <text evidence="13">The sequence shown here is derived from an EMBL/GenBank/DDBJ whole genome shotgun (WGS) entry which is preliminary data.</text>
</comment>
<name>A0A2M6P0E6_9BACT</name>
<evidence type="ECO:0000313" key="14">
    <source>
        <dbReference type="Proteomes" id="UP000228528"/>
    </source>
</evidence>
<feature type="domain" description="Metalloenzyme" evidence="11">
    <location>
        <begin position="214"/>
        <end position="392"/>
    </location>
</feature>
<evidence type="ECO:0000256" key="4">
    <source>
        <dbReference type="ARBA" id="ARBA00004798"/>
    </source>
</evidence>
<keyword evidence="9" id="KW-0413">Isomerase</keyword>
<dbReference type="GO" id="GO:0006007">
    <property type="term" value="P:glucose catabolic process"/>
    <property type="evidence" value="ECO:0007669"/>
    <property type="project" value="InterPro"/>
</dbReference>
<evidence type="ECO:0000256" key="1">
    <source>
        <dbReference type="ARBA" id="ARBA00000370"/>
    </source>
</evidence>
<dbReference type="Gene3D" id="3.40.720.10">
    <property type="entry name" value="Alkaline Phosphatase, subunit A"/>
    <property type="match status" value="1"/>
</dbReference>
<evidence type="ECO:0000256" key="7">
    <source>
        <dbReference type="ARBA" id="ARBA00023152"/>
    </source>
</evidence>
<comment type="similarity">
    <text evidence="5">Belongs to the BPG-independent phosphoglycerate mutase family.</text>
</comment>
<dbReference type="NCBIfam" id="TIGR01307">
    <property type="entry name" value="pgm_bpd_ind"/>
    <property type="match status" value="1"/>
</dbReference>
<comment type="function">
    <text evidence="3">Catalyzes the interconversion of 2-phosphoglycerate and 3-phosphoglycerate.</text>
</comment>
<dbReference type="Pfam" id="PF06415">
    <property type="entry name" value="iPGM_N"/>
    <property type="match status" value="1"/>
</dbReference>
<dbReference type="SUPFAM" id="SSF53649">
    <property type="entry name" value="Alkaline phosphatase-like"/>
    <property type="match status" value="1"/>
</dbReference>
<comment type="catalytic activity">
    <reaction evidence="1">
        <text>(2R)-2-phosphoglycerate = (2R)-3-phosphoglycerate</text>
        <dbReference type="Rhea" id="RHEA:15901"/>
        <dbReference type="ChEBI" id="CHEBI:58272"/>
        <dbReference type="ChEBI" id="CHEBI:58289"/>
        <dbReference type="EC" id="5.4.2.12"/>
    </reaction>
</comment>
<dbReference type="InterPro" id="IPR005995">
    <property type="entry name" value="Pgm_bpd_ind"/>
</dbReference>
<evidence type="ECO:0000256" key="6">
    <source>
        <dbReference type="ARBA" id="ARBA00022723"/>
    </source>
</evidence>
<keyword evidence="8" id="KW-0464">Manganese</keyword>
<dbReference type="AlphaFoldDB" id="A0A2M6P0E6"/>
<evidence type="ECO:0000256" key="2">
    <source>
        <dbReference type="ARBA" id="ARBA00001936"/>
    </source>
</evidence>
<dbReference type="InterPro" id="IPR006124">
    <property type="entry name" value="Metalloenzyme"/>
</dbReference>
<evidence type="ECO:0000256" key="10">
    <source>
        <dbReference type="NCBIfam" id="TIGR01307"/>
    </source>
</evidence>
<dbReference type="UniPathway" id="UPA00109">
    <property type="reaction ID" value="UER00186"/>
</dbReference>
<dbReference type="EC" id="5.4.2.12" evidence="10"/>
<evidence type="ECO:0000313" key="13">
    <source>
        <dbReference type="EMBL" id="PIR76870.1"/>
    </source>
</evidence>
<dbReference type="InterPro" id="IPR036646">
    <property type="entry name" value="PGAM_B_sf"/>
</dbReference>
<organism evidence="13 14">
    <name type="scientific">Candidatus Magasanikbacteria bacterium CG10_big_fil_rev_8_21_14_0_10_38_6</name>
    <dbReference type="NCBI Taxonomy" id="1974647"/>
    <lineage>
        <taxon>Bacteria</taxon>
        <taxon>Candidatus Magasanikiibacteriota</taxon>
    </lineage>
</organism>
<comment type="pathway">
    <text evidence="4">Carbohydrate degradation; glycolysis; pyruvate from D-glyceraldehyde 3-phosphate: step 3/5.</text>
</comment>
<dbReference type="GO" id="GO:0004619">
    <property type="term" value="F:phosphoglycerate mutase activity"/>
    <property type="evidence" value="ECO:0007669"/>
    <property type="project" value="UniProtKB-UniRule"/>
</dbReference>
<dbReference type="GO" id="GO:0005737">
    <property type="term" value="C:cytoplasm"/>
    <property type="evidence" value="ECO:0007669"/>
    <property type="project" value="InterPro"/>
</dbReference>
<gene>
    <name evidence="13" type="ORF">COU30_05535</name>
</gene>